<gene>
    <name evidence="1" type="ORF">XJ32_03855</name>
</gene>
<dbReference type="AlphaFoldDB" id="A0A1Q2LGZ2"/>
<name>A0A1Q2LGZ2_9HELI</name>
<dbReference type="KEGG" id="hbl:XJ32_03855"/>
<evidence type="ECO:0000313" key="2">
    <source>
        <dbReference type="Proteomes" id="UP000188298"/>
    </source>
</evidence>
<evidence type="ECO:0000313" key="1">
    <source>
        <dbReference type="EMBL" id="AQQ59367.1"/>
    </source>
</evidence>
<accession>A0A1Q2LGZ2</accession>
<proteinExistence type="predicted"/>
<organism evidence="1 2">
    <name type="scientific">Helicobacter bilis</name>
    <dbReference type="NCBI Taxonomy" id="37372"/>
    <lineage>
        <taxon>Bacteria</taxon>
        <taxon>Pseudomonadati</taxon>
        <taxon>Campylobacterota</taxon>
        <taxon>Epsilonproteobacteria</taxon>
        <taxon>Campylobacterales</taxon>
        <taxon>Helicobacteraceae</taxon>
        <taxon>Helicobacter</taxon>
    </lineage>
</organism>
<protein>
    <submittedName>
        <fullName evidence="1">Uncharacterized protein</fullName>
    </submittedName>
</protein>
<dbReference type="EMBL" id="CP019645">
    <property type="protein sequence ID" value="AQQ59367.1"/>
    <property type="molecule type" value="Genomic_DNA"/>
</dbReference>
<dbReference type="Proteomes" id="UP000188298">
    <property type="component" value="Chromosome"/>
</dbReference>
<dbReference type="RefSeq" id="WP_077388415.1">
    <property type="nucleotide sequence ID" value="NZ_CP019645.1"/>
</dbReference>
<reference evidence="1 2" key="1">
    <citation type="submission" date="2017-02" db="EMBL/GenBank/DDBJ databases">
        <title>Whole genome sequencing of Helicobacter bilis strain AAQJH.</title>
        <authorList>
            <person name="Conlan S."/>
            <person name="Thomas P.J."/>
            <person name="Mullikin J."/>
            <person name="Palmore T.N."/>
            <person name="Frank K.M."/>
            <person name="Segre J.A."/>
        </authorList>
    </citation>
    <scope>NUCLEOTIDE SEQUENCE [LARGE SCALE GENOMIC DNA]</scope>
    <source>
        <strain evidence="1 2">AAQJH</strain>
    </source>
</reference>
<sequence>MQQVAERLITGTAQTTEHIITNNTGRSFLLLAQMQAGSGDINENLRHTFTEGHYVWNSHGSGNAYDNYFSQNGNRGNFINLNHKDKNFSVVGGSGSLEGINTKRYRYYWHVTRDSSGNIEWKGWRGVGWQDYNNSYKIAREGQKKHIILFFRAGDSIRINFTSFGSSGDKGFVRLTPLA</sequence>